<organism evidence="1 2">
    <name type="scientific">Paramecium octaurelia</name>
    <dbReference type="NCBI Taxonomy" id="43137"/>
    <lineage>
        <taxon>Eukaryota</taxon>
        <taxon>Sar</taxon>
        <taxon>Alveolata</taxon>
        <taxon>Ciliophora</taxon>
        <taxon>Intramacronucleata</taxon>
        <taxon>Oligohymenophorea</taxon>
        <taxon>Peniculida</taxon>
        <taxon>Parameciidae</taxon>
        <taxon>Paramecium</taxon>
    </lineage>
</organism>
<reference evidence="1" key="1">
    <citation type="submission" date="2021-01" db="EMBL/GenBank/DDBJ databases">
        <authorList>
            <consortium name="Genoscope - CEA"/>
            <person name="William W."/>
        </authorList>
    </citation>
    <scope>NUCLEOTIDE SEQUENCE</scope>
</reference>
<evidence type="ECO:0000313" key="1">
    <source>
        <dbReference type="EMBL" id="CAD8185219.1"/>
    </source>
</evidence>
<gene>
    <name evidence="1" type="ORF">POCTA_138.1.T0850046</name>
</gene>
<dbReference type="AlphaFoldDB" id="A0A8S1WBB8"/>
<name>A0A8S1WBB8_PAROT</name>
<proteinExistence type="predicted"/>
<sequence length="493" mass="59374">MRMEGIMEIFFEIWLWQLIQEFQNSLQINRKLKVIILPYNNSKELCSSCKKISPSLIKRGYKELLNRYEQGKNFYLESKPFQNLGILTDTWKMQRLVSQKNYQASIYMRKLQIDIFQRNINIWLLLQQRYWINKCIMYTNPDQYESLKYIFLIWSKTLSKFLRIFYFFEQKKIQIIVAVIKFYCQFILLIQNKQKVSLDNSKNERFSHIQMNCYFFNRDFFSKNHEKSESDSDDNSNSDTNDFDITQLEQSVLISKDDGQQKFIKGSDQYDYKYFLNILNQKGYQVNLIHDNLKNEPMQTEEITKRQKEISQKMNKKLFEINFETYPKIHLQIQRQFQIQLSKNANQYQYSNKLSIHDYLEDAYTEKGINKLSPDLLHQLNLLELIKSPNKLNEKKKQTLLSQTLALASQLLSKWKKQENQIRNFLTIFVGNLFFKQFGDIEKQKEDPSTKLEKSKEIIQNLNEAYIWTKQQSEKFNPLRQIVLRGLLQYGKQ</sequence>
<dbReference type="EMBL" id="CAJJDP010000084">
    <property type="protein sequence ID" value="CAD8185219.1"/>
    <property type="molecule type" value="Genomic_DNA"/>
</dbReference>
<accession>A0A8S1WBB8</accession>
<keyword evidence="2" id="KW-1185">Reference proteome</keyword>
<evidence type="ECO:0000313" key="2">
    <source>
        <dbReference type="Proteomes" id="UP000683925"/>
    </source>
</evidence>
<comment type="caution">
    <text evidence="1">The sequence shown here is derived from an EMBL/GenBank/DDBJ whole genome shotgun (WGS) entry which is preliminary data.</text>
</comment>
<dbReference type="Proteomes" id="UP000683925">
    <property type="component" value="Unassembled WGS sequence"/>
</dbReference>
<protein>
    <submittedName>
        <fullName evidence="1">Uncharacterized protein</fullName>
    </submittedName>
</protein>